<dbReference type="OrthoDB" id="1673646at2"/>
<dbReference type="GO" id="GO:0071111">
    <property type="term" value="F:cyclic-guanylate-specific phosphodiesterase activity"/>
    <property type="evidence" value="ECO:0007669"/>
    <property type="project" value="InterPro"/>
</dbReference>
<evidence type="ECO:0000313" key="3">
    <source>
        <dbReference type="EMBL" id="SFJ34258.1"/>
    </source>
</evidence>
<keyword evidence="4" id="KW-1185">Reference proteome</keyword>
<dbReference type="PANTHER" id="PTHR33121">
    <property type="entry name" value="CYCLIC DI-GMP PHOSPHODIESTERASE PDEF"/>
    <property type="match status" value="1"/>
</dbReference>
<dbReference type="InterPro" id="IPR035919">
    <property type="entry name" value="EAL_sf"/>
</dbReference>
<evidence type="ECO:0000313" key="4">
    <source>
        <dbReference type="Proteomes" id="UP000242763"/>
    </source>
</evidence>
<reference evidence="4" key="1">
    <citation type="submission" date="2016-10" db="EMBL/GenBank/DDBJ databases">
        <authorList>
            <person name="Varghese N."/>
            <person name="Submissions S."/>
        </authorList>
    </citation>
    <scope>NUCLEOTIDE SEQUENCE [LARGE SCALE GENOMIC DNA]</scope>
    <source>
        <strain evidence="4">DSM 21857</strain>
    </source>
</reference>
<dbReference type="SUPFAM" id="SSF141868">
    <property type="entry name" value="EAL domain-like"/>
    <property type="match status" value="1"/>
</dbReference>
<dbReference type="AlphaFoldDB" id="A0A1I3QJN7"/>
<dbReference type="PANTHER" id="PTHR33121:SF70">
    <property type="entry name" value="SIGNALING PROTEIN YKOW"/>
    <property type="match status" value="1"/>
</dbReference>
<feature type="domain" description="EAL" evidence="2">
    <location>
        <begin position="10"/>
        <end position="265"/>
    </location>
</feature>
<dbReference type="InterPro" id="IPR050706">
    <property type="entry name" value="Cyclic-di-GMP_PDE-like"/>
</dbReference>
<evidence type="ECO:0000256" key="1">
    <source>
        <dbReference type="SAM" id="MobiDB-lite"/>
    </source>
</evidence>
<accession>A0A1I3QJN7</accession>
<dbReference type="PROSITE" id="PS50883">
    <property type="entry name" value="EAL"/>
    <property type="match status" value="1"/>
</dbReference>
<dbReference type="Pfam" id="PF00563">
    <property type="entry name" value="EAL"/>
    <property type="match status" value="1"/>
</dbReference>
<feature type="region of interest" description="Disordered" evidence="1">
    <location>
        <begin position="268"/>
        <end position="303"/>
    </location>
</feature>
<dbReference type="Proteomes" id="UP000242763">
    <property type="component" value="Unassembled WGS sequence"/>
</dbReference>
<dbReference type="SMART" id="SM00052">
    <property type="entry name" value="EAL"/>
    <property type="match status" value="1"/>
</dbReference>
<evidence type="ECO:0000259" key="2">
    <source>
        <dbReference type="PROSITE" id="PS50883"/>
    </source>
</evidence>
<sequence>MAHGFQAYNMVQLDDGSQAAQWRAITLKSAFQPIYRFKDGKLVIDGFEALVRPFQGDEAISPPEFFNSVPVGERMQVEVLTRALHIMNAGEFLDPRARLFMNFNPSVYAERSRIRLALRAMCDTLMEAKVATSRIVCEVTEQKSASPQALHGFIALMRELGFKIAVDDYGAEDSDMDRVVALAPDIVKFDAGWVSRLMQTRPGVALLAMMVSTFTKQGCEVVFEGLEEDWQLEVAEEVGAHMVQGFVLGRPELAPTSFALPAALRRSSRAAAEPQEQLPGPAAGSTAAMPSRIPPARPFGRRN</sequence>
<dbReference type="STRING" id="1121003.SAMN03080618_02706"/>
<protein>
    <submittedName>
        <fullName evidence="3">EAL domain, c-di-GMP-specific phosphodiesterase class I (Or its enzymatically inactive variant)</fullName>
    </submittedName>
</protein>
<organism evidence="3 4">
    <name type="scientific">Aquamicrobium aerolatum DSM 21857</name>
    <dbReference type="NCBI Taxonomy" id="1121003"/>
    <lineage>
        <taxon>Bacteria</taxon>
        <taxon>Pseudomonadati</taxon>
        <taxon>Pseudomonadota</taxon>
        <taxon>Alphaproteobacteria</taxon>
        <taxon>Hyphomicrobiales</taxon>
        <taxon>Phyllobacteriaceae</taxon>
        <taxon>Aerobium</taxon>
    </lineage>
</organism>
<dbReference type="RefSeq" id="WP_091523294.1">
    <property type="nucleotide sequence ID" value="NZ_FORF01000015.1"/>
</dbReference>
<dbReference type="InterPro" id="IPR001633">
    <property type="entry name" value="EAL_dom"/>
</dbReference>
<gene>
    <name evidence="3" type="ORF">SAMN03080618_02706</name>
</gene>
<dbReference type="EMBL" id="FORF01000015">
    <property type="protein sequence ID" value="SFJ34258.1"/>
    <property type="molecule type" value="Genomic_DNA"/>
</dbReference>
<dbReference type="Gene3D" id="3.20.20.450">
    <property type="entry name" value="EAL domain"/>
    <property type="match status" value="1"/>
</dbReference>
<dbReference type="CDD" id="cd01948">
    <property type="entry name" value="EAL"/>
    <property type="match status" value="1"/>
</dbReference>
<proteinExistence type="predicted"/>
<name>A0A1I3QJN7_9HYPH</name>